<reference evidence="2" key="1">
    <citation type="journal article" date="2014" name="Nat. Commun.">
        <title>The emerging biofuel crop Camelina sativa retains a highly undifferentiated hexaploid genome structure.</title>
        <authorList>
            <person name="Kagale S."/>
            <person name="Koh C."/>
            <person name="Nixon J."/>
            <person name="Bollina V."/>
            <person name="Clarke W.E."/>
            <person name="Tuteja R."/>
            <person name="Spillane C."/>
            <person name="Robinson S.J."/>
            <person name="Links M.G."/>
            <person name="Clarke C."/>
            <person name="Higgins E.E."/>
            <person name="Huebert T."/>
            <person name="Sharpe A.G."/>
            <person name="Parkin I.A."/>
        </authorList>
    </citation>
    <scope>NUCLEOTIDE SEQUENCE [LARGE SCALE GENOMIC DNA]</scope>
    <source>
        <strain evidence="2">cv. DH55</strain>
    </source>
</reference>
<evidence type="ECO:0000313" key="2">
    <source>
        <dbReference type="Proteomes" id="UP000694864"/>
    </source>
</evidence>
<organism evidence="2 3">
    <name type="scientific">Camelina sativa</name>
    <name type="common">False flax</name>
    <name type="synonym">Myagrum sativum</name>
    <dbReference type="NCBI Taxonomy" id="90675"/>
    <lineage>
        <taxon>Eukaryota</taxon>
        <taxon>Viridiplantae</taxon>
        <taxon>Streptophyta</taxon>
        <taxon>Embryophyta</taxon>
        <taxon>Tracheophyta</taxon>
        <taxon>Spermatophyta</taxon>
        <taxon>Magnoliopsida</taxon>
        <taxon>eudicotyledons</taxon>
        <taxon>Gunneridae</taxon>
        <taxon>Pentapetalae</taxon>
        <taxon>rosids</taxon>
        <taxon>malvids</taxon>
        <taxon>Brassicales</taxon>
        <taxon>Brassicaceae</taxon>
        <taxon>Camelineae</taxon>
        <taxon>Camelina</taxon>
    </lineage>
</organism>
<dbReference type="GeneID" id="104734080"/>
<sequence length="556" mass="64037">MGWGLSRNRRLKREDLELELSGHCGGLAIFYNNNIKLDFLYASDRIVDVKALLGSQVLFLSFVYGDPVPGARQEVWDKLIQIGSLRQDPWFMIGDFNELMGNHEKSGGAIRPVSSFVPFNSMIRECGMLEFPCYGDFLSWRGNRCNNQVVRCRLDRALGNEDWHSLFPCSRVDYLEMIGSDHRPIIASCELFGGRRFRQFRFDKRWMGKEGFSGAVEMGWNRTRNFRIPGFVDKIRNCRNSISWWRKQNVPNSKTLISSLKTALEDAKKYDSFSQSEIHILEKKLKDAYYDEELYWQQKSRKFWLRVGDKNTSFFHASTKQRRVRNKIVGLFDQQDVWDESSQGMERIASDYFKSLFTQSDVGGISEMVEAVKPFVTEHMNRELIKDVSELEVRKALSAMHPEKTPGPDGMTALFFQRFWPHLKGDLVALVREFFRTANIKKAEREGKITGIKVSRDSPPISHLLFADDSLFFCKAEEEQCSTVMNIIGNYGKASGQEVNLDKSSIMFGKKVVSEVKDKVKSVIKICKEGGMGPTWESQKVSEDHEYKSLVMFEIG</sequence>
<feature type="domain" description="Endonuclease/exonuclease/phosphatase" evidence="1">
    <location>
        <begin position="60"/>
        <end position="182"/>
    </location>
</feature>
<dbReference type="InterPro" id="IPR005135">
    <property type="entry name" value="Endo/exonuclease/phosphatase"/>
</dbReference>
<proteinExistence type="predicted"/>
<protein>
    <submittedName>
        <fullName evidence="3">Uncharacterized protein LOC104734080</fullName>
    </submittedName>
</protein>
<dbReference type="PANTHER" id="PTHR33710:SF62">
    <property type="entry name" value="DUF4283 DOMAIN PROTEIN"/>
    <property type="match status" value="1"/>
</dbReference>
<evidence type="ECO:0000259" key="1">
    <source>
        <dbReference type="Pfam" id="PF03372"/>
    </source>
</evidence>
<keyword evidence="2" id="KW-1185">Reference proteome</keyword>
<evidence type="ECO:0000313" key="3">
    <source>
        <dbReference type="RefSeq" id="XP_010451888.1"/>
    </source>
</evidence>
<name>A0ABM0V6Y3_CAMSA</name>
<dbReference type="Gene3D" id="3.60.10.10">
    <property type="entry name" value="Endonuclease/exonuclease/phosphatase"/>
    <property type="match status" value="1"/>
</dbReference>
<dbReference type="PANTHER" id="PTHR33710">
    <property type="entry name" value="BNAC02G09200D PROTEIN"/>
    <property type="match status" value="1"/>
</dbReference>
<dbReference type="Proteomes" id="UP000694864">
    <property type="component" value="Chromosome 12"/>
</dbReference>
<dbReference type="InterPro" id="IPR036691">
    <property type="entry name" value="Endo/exonu/phosph_ase_sf"/>
</dbReference>
<dbReference type="Pfam" id="PF03372">
    <property type="entry name" value="Exo_endo_phos"/>
    <property type="match status" value="1"/>
</dbReference>
<accession>A0ABM0V6Y3</accession>
<reference evidence="3" key="2">
    <citation type="submission" date="2025-08" db="UniProtKB">
        <authorList>
            <consortium name="RefSeq"/>
        </authorList>
    </citation>
    <scope>IDENTIFICATION</scope>
    <source>
        <tissue evidence="3">Leaf</tissue>
    </source>
</reference>
<dbReference type="SUPFAM" id="SSF56219">
    <property type="entry name" value="DNase I-like"/>
    <property type="match status" value="1"/>
</dbReference>
<gene>
    <name evidence="3" type="primary">LOC104734080</name>
</gene>
<dbReference type="RefSeq" id="XP_010451888.1">
    <property type="nucleotide sequence ID" value="XM_010453586.1"/>
</dbReference>